<accession>A0ABS4VQU6</accession>
<sequence>MNEGPAPVPDDAWLRPLGKRLRREVRVTAREPLSGGYASGGAERIELDDGTRVVLKRTGPTEAAALRAVAVVNGPARLPRMLASGDGWILLAHETGDPLPDGGPVPDDVWRTLGLVHAHWRRNRPRGVPLVDPAWWAGLCGTASEGLRAAADRSGTVGDTASRAVLTDADAAVCGWATDDRITTALAALPRTLCHGDAHRGNVHTGPAGAVLLDWGNARVAPGSLDCVVLSAPPAGGPADLPADAVPELYRETLHAELGAPDPPRMIAAEAAWARVQAHVQYLPFAAEHQGAERVASMVRVARASLTELGEALGR</sequence>
<organism evidence="2 3">
    <name type="scientific">Pseudonocardia parietis</name>
    <dbReference type="NCBI Taxonomy" id="570936"/>
    <lineage>
        <taxon>Bacteria</taxon>
        <taxon>Bacillati</taxon>
        <taxon>Actinomycetota</taxon>
        <taxon>Actinomycetes</taxon>
        <taxon>Pseudonocardiales</taxon>
        <taxon>Pseudonocardiaceae</taxon>
        <taxon>Pseudonocardia</taxon>
    </lineage>
</organism>
<name>A0ABS4VQU6_9PSEU</name>
<dbReference type="InterPro" id="IPR002575">
    <property type="entry name" value="Aminoglycoside_PTrfase"/>
</dbReference>
<protein>
    <recommendedName>
        <fullName evidence="1">Aminoglycoside phosphotransferase domain-containing protein</fullName>
    </recommendedName>
</protein>
<comment type="caution">
    <text evidence="2">The sequence shown here is derived from an EMBL/GenBank/DDBJ whole genome shotgun (WGS) entry which is preliminary data.</text>
</comment>
<dbReference type="Gene3D" id="3.90.1200.10">
    <property type="match status" value="1"/>
</dbReference>
<dbReference type="Pfam" id="PF01636">
    <property type="entry name" value="APH"/>
    <property type="match status" value="1"/>
</dbReference>
<keyword evidence="3" id="KW-1185">Reference proteome</keyword>
<evidence type="ECO:0000313" key="2">
    <source>
        <dbReference type="EMBL" id="MBP2366299.1"/>
    </source>
</evidence>
<dbReference type="Gene3D" id="3.30.200.20">
    <property type="entry name" value="Phosphorylase Kinase, domain 1"/>
    <property type="match status" value="1"/>
</dbReference>
<dbReference type="Proteomes" id="UP001519295">
    <property type="component" value="Unassembled WGS sequence"/>
</dbReference>
<dbReference type="RefSeq" id="WP_210026334.1">
    <property type="nucleotide sequence ID" value="NZ_JAGINU010000001.1"/>
</dbReference>
<feature type="domain" description="Aminoglycoside phosphotransferase" evidence="1">
    <location>
        <begin position="53"/>
        <end position="266"/>
    </location>
</feature>
<reference evidence="2 3" key="1">
    <citation type="submission" date="2021-03" db="EMBL/GenBank/DDBJ databases">
        <title>Sequencing the genomes of 1000 actinobacteria strains.</title>
        <authorList>
            <person name="Klenk H.-P."/>
        </authorList>
    </citation>
    <scope>NUCLEOTIDE SEQUENCE [LARGE SCALE GENOMIC DNA]</scope>
    <source>
        <strain evidence="2 3">DSM 45256</strain>
    </source>
</reference>
<dbReference type="InterPro" id="IPR011009">
    <property type="entry name" value="Kinase-like_dom_sf"/>
</dbReference>
<dbReference type="SUPFAM" id="SSF56112">
    <property type="entry name" value="Protein kinase-like (PK-like)"/>
    <property type="match status" value="1"/>
</dbReference>
<evidence type="ECO:0000313" key="3">
    <source>
        <dbReference type="Proteomes" id="UP001519295"/>
    </source>
</evidence>
<gene>
    <name evidence="2" type="ORF">JOF36_001995</name>
</gene>
<evidence type="ECO:0000259" key="1">
    <source>
        <dbReference type="Pfam" id="PF01636"/>
    </source>
</evidence>
<dbReference type="EMBL" id="JAGINU010000001">
    <property type="protein sequence ID" value="MBP2366299.1"/>
    <property type="molecule type" value="Genomic_DNA"/>
</dbReference>
<proteinExistence type="predicted"/>